<evidence type="ECO:0000313" key="5">
    <source>
        <dbReference type="Proteomes" id="UP000075391"/>
    </source>
</evidence>
<dbReference type="Pfam" id="PF11974">
    <property type="entry name" value="bMG3"/>
    <property type="match status" value="1"/>
</dbReference>
<dbReference type="InterPro" id="IPR002890">
    <property type="entry name" value="MG2"/>
</dbReference>
<dbReference type="InterPro" id="IPR051802">
    <property type="entry name" value="YfhM-like"/>
</dbReference>
<dbReference type="Pfam" id="PF17973">
    <property type="entry name" value="bMG10"/>
    <property type="match status" value="1"/>
</dbReference>
<dbReference type="InterPro" id="IPR021868">
    <property type="entry name" value="Alpha_2_Macroglob_MG3"/>
</dbReference>
<feature type="domain" description="Alpha-2-macroglobulin bait region" evidence="2">
    <location>
        <begin position="958"/>
        <end position="1113"/>
    </location>
</feature>
<dbReference type="InterPro" id="IPR001599">
    <property type="entry name" value="Macroglobln_a2"/>
</dbReference>
<proteinExistence type="inferred from homology"/>
<evidence type="ECO:0000313" key="4">
    <source>
        <dbReference type="EMBL" id="KYG60596.1"/>
    </source>
</evidence>
<organism evidence="4 5">
    <name type="scientific">Bdellovibrio bacteriovorus</name>
    <dbReference type="NCBI Taxonomy" id="959"/>
    <lineage>
        <taxon>Bacteria</taxon>
        <taxon>Pseudomonadati</taxon>
        <taxon>Bdellovibrionota</taxon>
        <taxon>Bdellovibrionia</taxon>
        <taxon>Bdellovibrionales</taxon>
        <taxon>Pseudobdellovibrionaceae</taxon>
        <taxon>Bdellovibrio</taxon>
    </lineage>
</organism>
<dbReference type="RefSeq" id="WP_063244874.1">
    <property type="nucleotide sequence ID" value="NZ_LUKF01000019.1"/>
</dbReference>
<sequence>MFALLLASLVSSSYAQEKIQIKTLTPQGFVKSVDQVRIEFAKPMVRFGEIKLDAPARSECFKDGQGRWIDTKNWVFDFKKPLPGGSACTIEVAGQNFQFNTGGPHVTEIFPRVYRNIDPQQSFLLMLDAPVKKESVSSGAYFVVEGLGDRIPAEVVSDGEAKKIKASAEEEYKFEKDSFKGDFIVVKATRTFPAGAKVSLIWGRGVQSIAGYSSPEEETFEFTVAEAFKAQFSCEREAPGKPCIPLLGMSVTFNASIAVADAKRIYIETKEKQKIFASSLEGTAEKERVGYLNFKGPFPQNAQFQLIVPADIKDEDGRSLTNKSQFPLTIKTGDDPSLLKFAADFGVIEAEQAVLPVTLRRVEKSLQTKFVGWTGQLSAAQFKEVIANLNKVQKESTGETSLSLAGKASVEKIQVQKPLKASDMEVVGIPLKKKGFYVVEMQSALLGQSLLDKKAPFFVRTSALVTNMATHIKHSGDEAWVWVTELKNTQVVSQATVRIFDIHGNAVAEGKTDSKGLAYFKFKKSFPTNQKYDSFYNDGFFAVAEKGDDFTFTHSSWDRGIESWRFQLGFNTSASPLIAHAILDRTLFKPEETLSSKIVIRKPNQSGLSLPTEKEWPTTLVLSHDSGLQSFKLPLKWNKKNGTALIKWPIPSGVKMGRWTMIAEKETPLISMSVGEFSIESFRVPLLQVRLSSPQPNYVLESQVPVQVSGTYFSGGPAAGLPMKMRWSVEPDTFLPEDDDFQDFSFANGSVKEGLFRSGEDEGARHIPQSGVIEFKLNPQGSAEVPVKNLKYGGGPQRLRTEVEFKDPNGEIQTAIRSFGMWPSSVILGIKAKSWWATPNLVEFDVVALDLQQRPLKKQKVQVDLYTSQYYSHRKRLVGGFYAYEDFREFKKIGELCRGETNNKGIFSCAGKTKATGSVLAVVSTKDANGKEALANVNQWIVAPGETQWFGSNDNDRADLIPFKKTYEPGETAEFQLRTPFPSAKVLLTVERDSVLYSEVVDVKGENPVIRLPIKKEYSPNVVVSAFAIRGRLNDPKPTALVDLGKPAFKLGMTNIKVGWKDYSLKVDVTTDRKSYKARDKAQVRVQVKDANGKLAAQGEVALVAVDEGLLELRDNNSWDLLKAMMKMRAHTLQTATSQTFVIGKRHFGLKALPIGGDGGGALRRELFDTLLYWNPSITLNAQGEAKVDVPLNDSTTSFRIVAIALQGQDQFGTGFTSIQSSQDLIIMPGLSTVVREGDQFLAGFTVRNASTQTQELQLSLKVSPLTDSFTPQKLRLASGESKEVQWRIKVPSSGSLQYVMTARNAQGKVLDEVKKTQKILNLREPRIYQSEWGAWPEFSKLSLKQPADAELEKSSIVIEASASLGGSFEGIKDFWKNYDYNCLEQQISRAVSTNDKKLWQKLANQLPTYISEEGLLKYFPTSHAHGSVILTSYVLNIAHESGFALGEETEGRLLDALSAYAEGRLKEEENFSRSDETLKKISAFESLSRYRRLNLDLLTAIDYQPNQWPLYTLVEWYQIHLWEKDIPQRDKKITDLENLLRSRFSFSAKRLQLKEEGRESMSWLMRDSESSILRLILATLPSEKWRSDTPRLYQGVLARQTNGAWMLTTDNAWGSLVLRKIQEAYSKEKVQGIFEAELEGKKASYDWSKGRTGTLTLPWNKKESEVQWQQKGEGKPWITVSAKVSTPVTKPLFAGFNVEKTVTPVEQKKKGVWSVGDVAKIQIKVKTSAPQTWVVIEDPIPASSSLLQSSWATAVERKEELVRFYQAWFNGEENLEYTIRFNQAGTYKLPASRVEAMYSPDIFAELPESQWVVQE</sequence>
<comment type="caution">
    <text evidence="4">The sequence shown here is derived from an EMBL/GenBank/DDBJ whole genome shotgun (WGS) entry which is preliminary data.</text>
</comment>
<evidence type="ECO:0008006" key="6">
    <source>
        <dbReference type="Google" id="ProtNLM"/>
    </source>
</evidence>
<dbReference type="InterPro" id="IPR011625">
    <property type="entry name" value="A2M_N_BRD"/>
</dbReference>
<reference evidence="4 5" key="1">
    <citation type="submission" date="2016-03" db="EMBL/GenBank/DDBJ databases">
        <authorList>
            <person name="Ploux O."/>
        </authorList>
    </citation>
    <scope>NUCLEOTIDE SEQUENCE [LARGE SCALE GENOMIC DNA]</scope>
    <source>
        <strain evidence="4 5">BER2</strain>
    </source>
</reference>
<dbReference type="Pfam" id="PF01835">
    <property type="entry name" value="MG2"/>
    <property type="match status" value="1"/>
</dbReference>
<evidence type="ECO:0000259" key="2">
    <source>
        <dbReference type="SMART" id="SM01359"/>
    </source>
</evidence>
<dbReference type="PANTHER" id="PTHR40094">
    <property type="entry name" value="ALPHA-2-MACROGLOBULIN HOMOLOG"/>
    <property type="match status" value="1"/>
</dbReference>
<protein>
    <recommendedName>
        <fullName evidence="6">Alpha-2-macroglobulin</fullName>
    </recommendedName>
</protein>
<dbReference type="SMART" id="SM01359">
    <property type="entry name" value="A2M_N_2"/>
    <property type="match status" value="1"/>
</dbReference>
<dbReference type="EMBL" id="LUKF01000019">
    <property type="protein sequence ID" value="KYG60596.1"/>
    <property type="molecule type" value="Genomic_DNA"/>
</dbReference>
<name>A0A150WC96_BDEBC</name>
<dbReference type="GO" id="GO:0004866">
    <property type="term" value="F:endopeptidase inhibitor activity"/>
    <property type="evidence" value="ECO:0007669"/>
    <property type="project" value="InterPro"/>
</dbReference>
<dbReference type="SMART" id="SM01360">
    <property type="entry name" value="A2M"/>
    <property type="match status" value="1"/>
</dbReference>
<dbReference type="InterPro" id="IPR041246">
    <property type="entry name" value="Bact_MG10"/>
</dbReference>
<dbReference type="Proteomes" id="UP000075391">
    <property type="component" value="Unassembled WGS sequence"/>
</dbReference>
<dbReference type="OrthoDB" id="5287004at2"/>
<dbReference type="Pfam" id="PF00207">
    <property type="entry name" value="A2M"/>
    <property type="match status" value="1"/>
</dbReference>
<accession>A0A150WC96</accession>
<dbReference type="PANTHER" id="PTHR40094:SF1">
    <property type="entry name" value="UBIQUITIN DOMAIN-CONTAINING PROTEIN"/>
    <property type="match status" value="1"/>
</dbReference>
<gene>
    <name evidence="4" type="ORF">AZI85_11355</name>
</gene>
<feature type="domain" description="Alpha-2-macroglobulin" evidence="3">
    <location>
        <begin position="1171"/>
        <end position="1261"/>
    </location>
</feature>
<evidence type="ECO:0000256" key="1">
    <source>
        <dbReference type="ARBA" id="ARBA00010556"/>
    </source>
</evidence>
<comment type="similarity">
    <text evidence="1">Belongs to the protease inhibitor I39 (alpha-2-macroglobulin) family. Bacterial alpha-2-macroglobulin subfamily.</text>
</comment>
<evidence type="ECO:0000259" key="3">
    <source>
        <dbReference type="SMART" id="SM01360"/>
    </source>
</evidence>
<dbReference type="Pfam" id="PF07703">
    <property type="entry name" value="A2M_BRD"/>
    <property type="match status" value="1"/>
</dbReference>